<dbReference type="Gene3D" id="3.40.50.720">
    <property type="entry name" value="NAD(P)-binding Rossmann-like Domain"/>
    <property type="match status" value="2"/>
</dbReference>
<keyword evidence="4" id="KW-1185">Reference proteome</keyword>
<dbReference type="PROSITE" id="PS00061">
    <property type="entry name" value="ADH_SHORT"/>
    <property type="match status" value="2"/>
</dbReference>
<dbReference type="NCBIfam" id="NF005559">
    <property type="entry name" value="PRK07231.1"/>
    <property type="match status" value="2"/>
</dbReference>
<dbReference type="STRING" id="300112.A0A4V3S9N8"/>
<reference evidence="3 4" key="1">
    <citation type="journal article" date="2019" name="Philos. Trans. R. Soc. Lond., B, Biol. Sci.">
        <title>Ant behaviour and brain gene expression of defending hosts depend on the ecological success of the intruding social parasite.</title>
        <authorList>
            <person name="Kaur R."/>
            <person name="Stoldt M."/>
            <person name="Jongepier E."/>
            <person name="Feldmeyer B."/>
            <person name="Menzel F."/>
            <person name="Bornberg-Bauer E."/>
            <person name="Foitzik S."/>
        </authorList>
    </citation>
    <scope>NUCLEOTIDE SEQUENCE [LARGE SCALE GENOMIC DNA]</scope>
    <source>
        <tissue evidence="3">Whole body</tissue>
    </source>
</reference>
<dbReference type="InterPro" id="IPR002347">
    <property type="entry name" value="SDR_fam"/>
</dbReference>
<dbReference type="PRINTS" id="PR00081">
    <property type="entry name" value="GDHRDH"/>
</dbReference>
<dbReference type="PRINTS" id="PR00080">
    <property type="entry name" value="SDRFAMILY"/>
</dbReference>
<protein>
    <submittedName>
        <fullName evidence="3">Tetratricopeptide repeat protein 27</fullName>
    </submittedName>
</protein>
<dbReference type="SMART" id="SM00822">
    <property type="entry name" value="PKS_KR"/>
    <property type="match status" value="1"/>
</dbReference>
<name>A0A4V3S9N8_9HYME</name>
<dbReference type="PANTHER" id="PTHR43975">
    <property type="entry name" value="ZGC:101858"/>
    <property type="match status" value="1"/>
</dbReference>
<dbReference type="AlphaFoldDB" id="A0A4V3S9N8"/>
<accession>A0A4V3S9N8</accession>
<dbReference type="GO" id="GO:0016491">
    <property type="term" value="F:oxidoreductase activity"/>
    <property type="evidence" value="ECO:0007669"/>
    <property type="project" value="UniProtKB-KW"/>
</dbReference>
<dbReference type="GO" id="GO:0006629">
    <property type="term" value="P:lipid metabolic process"/>
    <property type="evidence" value="ECO:0007669"/>
    <property type="project" value="UniProtKB-ARBA"/>
</dbReference>
<proteinExistence type="predicted"/>
<dbReference type="InterPro" id="IPR036291">
    <property type="entry name" value="NAD(P)-bd_dom_sf"/>
</dbReference>
<dbReference type="InterPro" id="IPR057326">
    <property type="entry name" value="KR_dom"/>
</dbReference>
<evidence type="ECO:0000313" key="3">
    <source>
        <dbReference type="EMBL" id="TGZ45854.1"/>
    </source>
</evidence>
<sequence>MALCTSQIDDSIEIQLLLNFSINKDLPHNVRSILNGQYEDTINNELSTFIEAVRNGDSLEEIIHNGLSSTQAHLSWLCTGIASLLYFVQCNWTGPPIDSDIDWLKTRRDEALKHLSLHDGCNINVRKPELLYLANKIFSNVDLQLRCRSCVWWLLRATLLHQHVLDENSGVLFEETENLITKINNLNILEDPLCELLFNLEAARFYLHYRRTQNSEKHLERAQSIAGLRLNLEGAMGKRTKYQREEKAQLYLKIEMDRDTFPSIDCEDIPKSLNLNDELRLERIEFSEYKEDIKLGMMEEAIILAKYVQLQLCQPKHKLTDEEIRPYLTKVVDSTKNWSLKMTSLCYRCSLESDDKRTVERSMMQAESLLNVLNDYNAPVSKAPVARRMDIFFASGMRPVWTLEEKWANIMFSLGLVKGALEVFAKLGLWEEVIACYNMLNLKHKAAEIIEQEISKKPTAKLWCLLGDATGDVSHYETAWRLSEEKSSRVQKHWGFYYFAKKDYAEAVPHLKLSVELNNIQEHVWFRLGYAALQIEDWKLAAMAYRRYCALEDSVIRSYHRILDLKNNHSDIQVLQILTNAIINNVNDADGNPASRLLQNTLELFGRITSNTVNNPDIWRMYAELVALRKTDVDNERAAQYLQKAYRFITSNPKWCRNEDTTLNVLELCCNLEQAYLRCATDIAIVKKRKMLGSAKLSLQGVVKKIKEQAWDNADIMNQLMKVERYHRTITMSFAGKIVLITGASSGIGAATAIHLAQLGASLSISGRNKQNLHKVAEQCGKSKPFIVTGELTNENDVKNIIDSTIKHYGKLDVLVNNAGVLEFGSIETTSLEQYDNVFNVNVRSVYQLTALAVPHLIKTKGNIVNVSSVSGLRSFSGILAYGMSKAAVDQLTRCVALELAPKQVRVNAVNPGVVITNLYKSVEMSEEQLKSFFDHSKETHALGRIGDVSEVAKTIAFLASDDASFITGATLSVDGGKHAMCPYGYDLKPAIRNRSYQVYKFCGYHRTITMSFAGKVVLITGASSGIGAATAIHLAQLGASLSISGRNKQNLDKIAEQCGKSKPFIVTGELTNENDVKNIIDSTIKHYGKLDVLVNNAGVLETGSIETTSLEQYDNVFNVNVRSVYQLTALAVPHLIKTKGNIVNVSSVTGLRSFPGALAYCMSKAAVDQLTRCVALELASKQIRVNAVNPGVVITNLHKSSGMSEEQLKSFFDHSKETHALGRTGDVSEVAKTIAFLASDDASFITGATLPVDGGRHAMCPR</sequence>
<evidence type="ECO:0000313" key="4">
    <source>
        <dbReference type="Proteomes" id="UP000310200"/>
    </source>
</evidence>
<organism evidence="3 4">
    <name type="scientific">Temnothorax longispinosus</name>
    <dbReference type="NCBI Taxonomy" id="300112"/>
    <lineage>
        <taxon>Eukaryota</taxon>
        <taxon>Metazoa</taxon>
        <taxon>Ecdysozoa</taxon>
        <taxon>Arthropoda</taxon>
        <taxon>Hexapoda</taxon>
        <taxon>Insecta</taxon>
        <taxon>Pterygota</taxon>
        <taxon>Neoptera</taxon>
        <taxon>Endopterygota</taxon>
        <taxon>Hymenoptera</taxon>
        <taxon>Apocrita</taxon>
        <taxon>Aculeata</taxon>
        <taxon>Formicoidea</taxon>
        <taxon>Formicidae</taxon>
        <taxon>Myrmicinae</taxon>
        <taxon>Temnothorax</taxon>
    </lineage>
</organism>
<keyword evidence="1" id="KW-0560">Oxidoreductase</keyword>
<dbReference type="InterPro" id="IPR011990">
    <property type="entry name" value="TPR-like_helical_dom_sf"/>
</dbReference>
<dbReference type="SUPFAM" id="SSF48452">
    <property type="entry name" value="TPR-like"/>
    <property type="match status" value="1"/>
</dbReference>
<dbReference type="EMBL" id="QBLH01003040">
    <property type="protein sequence ID" value="TGZ45854.1"/>
    <property type="molecule type" value="Genomic_DNA"/>
</dbReference>
<feature type="domain" description="Ketoreductase" evidence="2">
    <location>
        <begin position="1016"/>
        <end position="1197"/>
    </location>
</feature>
<dbReference type="Pfam" id="PF13561">
    <property type="entry name" value="adh_short_C2"/>
    <property type="match status" value="2"/>
</dbReference>
<gene>
    <name evidence="3" type="ORF">DBV15_06503</name>
</gene>
<evidence type="ECO:0000256" key="1">
    <source>
        <dbReference type="ARBA" id="ARBA00023002"/>
    </source>
</evidence>
<dbReference type="Gene3D" id="1.25.40.10">
    <property type="entry name" value="Tetratricopeptide repeat domain"/>
    <property type="match status" value="1"/>
</dbReference>
<dbReference type="SUPFAM" id="SSF51735">
    <property type="entry name" value="NAD(P)-binding Rossmann-fold domains"/>
    <property type="match status" value="2"/>
</dbReference>
<dbReference type="Proteomes" id="UP000310200">
    <property type="component" value="Unassembled WGS sequence"/>
</dbReference>
<dbReference type="PANTHER" id="PTHR43975:SF2">
    <property type="entry name" value="EG:BACR7A4.14 PROTEIN-RELATED"/>
    <property type="match status" value="1"/>
</dbReference>
<evidence type="ECO:0000259" key="2">
    <source>
        <dbReference type="SMART" id="SM00822"/>
    </source>
</evidence>
<comment type="caution">
    <text evidence="3">The sequence shown here is derived from an EMBL/GenBank/DDBJ whole genome shotgun (WGS) entry which is preliminary data.</text>
</comment>
<dbReference type="InterPro" id="IPR020904">
    <property type="entry name" value="Sc_DH/Rdtase_CS"/>
</dbReference>
<dbReference type="FunFam" id="3.40.50.720:FF:000084">
    <property type="entry name" value="Short-chain dehydrogenase reductase"/>
    <property type="match status" value="2"/>
</dbReference>